<reference evidence="3" key="2">
    <citation type="submission" date="2010-04" db="EMBL/GenBank/DDBJ databases">
        <authorList>
            <person name="Buell R."/>
            <person name="Hamilton J."/>
            <person name="Hostetler J."/>
        </authorList>
    </citation>
    <scope>NUCLEOTIDE SEQUENCE [LARGE SCALE GENOMIC DNA]</scope>
    <source>
        <strain evidence="3">DAOM:BR144</strain>
    </source>
</reference>
<dbReference type="Proteomes" id="UP000019132">
    <property type="component" value="Unassembled WGS sequence"/>
</dbReference>
<evidence type="ECO:0000313" key="2">
    <source>
        <dbReference type="EnsemblProtists" id="PYU1_T014642"/>
    </source>
</evidence>
<dbReference type="InParanoid" id="K3XBP3"/>
<proteinExistence type="predicted"/>
<dbReference type="EMBL" id="GL376576">
    <property type="status" value="NOT_ANNOTATED_CDS"/>
    <property type="molecule type" value="Genomic_DNA"/>
</dbReference>
<feature type="region of interest" description="Disordered" evidence="1">
    <location>
        <begin position="1"/>
        <end position="20"/>
    </location>
</feature>
<evidence type="ECO:0000313" key="3">
    <source>
        <dbReference type="Proteomes" id="UP000019132"/>
    </source>
</evidence>
<evidence type="ECO:0000256" key="1">
    <source>
        <dbReference type="SAM" id="MobiDB-lite"/>
    </source>
</evidence>
<name>K3XBP3_GLOUD</name>
<keyword evidence="3" id="KW-1185">Reference proteome</keyword>
<organism evidence="2 3">
    <name type="scientific">Globisporangium ultimum (strain ATCC 200006 / CBS 805.95 / DAOM BR144)</name>
    <name type="common">Pythium ultimum</name>
    <dbReference type="NCBI Taxonomy" id="431595"/>
    <lineage>
        <taxon>Eukaryota</taxon>
        <taxon>Sar</taxon>
        <taxon>Stramenopiles</taxon>
        <taxon>Oomycota</taxon>
        <taxon>Peronosporomycetes</taxon>
        <taxon>Pythiales</taxon>
        <taxon>Pythiaceae</taxon>
        <taxon>Globisporangium</taxon>
    </lineage>
</organism>
<protein>
    <submittedName>
        <fullName evidence="2">Uncharacterized protein</fullName>
    </submittedName>
</protein>
<dbReference type="EnsemblProtists" id="PYU1_T014642">
    <property type="protein sequence ID" value="PYU1_T014642"/>
    <property type="gene ID" value="PYU1_G014611"/>
</dbReference>
<dbReference type="HOGENOM" id="CLU_3362459_0_0_1"/>
<sequence>MVAADSSRRRASSGSSTRSTTLVTMTCLWPTAAVGT</sequence>
<reference evidence="3" key="1">
    <citation type="journal article" date="2010" name="Genome Biol.">
        <title>Genome sequence of the necrotrophic plant pathogen Pythium ultimum reveals original pathogenicity mechanisms and effector repertoire.</title>
        <authorList>
            <person name="Levesque C.A."/>
            <person name="Brouwer H."/>
            <person name="Cano L."/>
            <person name="Hamilton J.P."/>
            <person name="Holt C."/>
            <person name="Huitema E."/>
            <person name="Raffaele S."/>
            <person name="Robideau G.P."/>
            <person name="Thines M."/>
            <person name="Win J."/>
            <person name="Zerillo M.M."/>
            <person name="Beakes G.W."/>
            <person name="Boore J.L."/>
            <person name="Busam D."/>
            <person name="Dumas B."/>
            <person name="Ferriera S."/>
            <person name="Fuerstenberg S.I."/>
            <person name="Gachon C.M."/>
            <person name="Gaulin E."/>
            <person name="Govers F."/>
            <person name="Grenville-Briggs L."/>
            <person name="Horner N."/>
            <person name="Hostetler J."/>
            <person name="Jiang R.H."/>
            <person name="Johnson J."/>
            <person name="Krajaejun T."/>
            <person name="Lin H."/>
            <person name="Meijer H.J."/>
            <person name="Moore B."/>
            <person name="Morris P."/>
            <person name="Phuntmart V."/>
            <person name="Puiu D."/>
            <person name="Shetty J."/>
            <person name="Stajich J.E."/>
            <person name="Tripathy S."/>
            <person name="Wawra S."/>
            <person name="van West P."/>
            <person name="Whitty B.R."/>
            <person name="Coutinho P.M."/>
            <person name="Henrissat B."/>
            <person name="Martin F."/>
            <person name="Thomas P.D."/>
            <person name="Tyler B.M."/>
            <person name="De Vries R.P."/>
            <person name="Kamoun S."/>
            <person name="Yandell M."/>
            <person name="Tisserat N."/>
            <person name="Buell C.R."/>
        </authorList>
    </citation>
    <scope>NUCLEOTIDE SEQUENCE</scope>
    <source>
        <strain evidence="3">DAOM:BR144</strain>
    </source>
</reference>
<reference evidence="2" key="3">
    <citation type="submission" date="2015-02" db="UniProtKB">
        <authorList>
            <consortium name="EnsemblProtists"/>
        </authorList>
    </citation>
    <scope>IDENTIFICATION</scope>
    <source>
        <strain evidence="2">DAOM BR144</strain>
    </source>
</reference>
<dbReference type="VEuPathDB" id="FungiDB:PYU1_G014611"/>
<accession>K3XBP3</accession>
<dbReference type="AlphaFoldDB" id="K3XBP3"/>